<dbReference type="EMBL" id="JABWUV010000008">
    <property type="protein sequence ID" value="KAF6337150.1"/>
    <property type="molecule type" value="Genomic_DNA"/>
</dbReference>
<feature type="compositionally biased region" description="Basic and acidic residues" evidence="1">
    <location>
        <begin position="1"/>
        <end position="17"/>
    </location>
</feature>
<accession>A0A7J7WIV9</accession>
<evidence type="ECO:0000256" key="1">
    <source>
        <dbReference type="SAM" id="MobiDB-lite"/>
    </source>
</evidence>
<name>A0A7J7WIV9_MYOMY</name>
<feature type="region of interest" description="Disordered" evidence="1">
    <location>
        <begin position="62"/>
        <end position="127"/>
    </location>
</feature>
<proteinExistence type="predicted"/>
<feature type="compositionally biased region" description="Basic and acidic residues" evidence="1">
    <location>
        <begin position="117"/>
        <end position="127"/>
    </location>
</feature>
<gene>
    <name evidence="2" type="ORF">mMyoMyo1_013901</name>
</gene>
<dbReference type="AlphaFoldDB" id="A0A7J7WIV9"/>
<dbReference type="Proteomes" id="UP000527355">
    <property type="component" value="Unassembled WGS sequence"/>
</dbReference>
<feature type="region of interest" description="Disordered" evidence="1">
    <location>
        <begin position="1"/>
        <end position="25"/>
    </location>
</feature>
<sequence>METKDSDHLEKPQKKSADGLWELANEPAKVRPELLSEEEKMPQADLIQDKEPRYYNRIQRNSIFNRTVRRRSKGKARDTPESNAGHLEDSPENGKSVKELPALNFSQSRTPLWPIETQRDPGAKRTR</sequence>
<dbReference type="VEuPathDB" id="HostDB:GeneID_118661567"/>
<evidence type="ECO:0000313" key="3">
    <source>
        <dbReference type="Proteomes" id="UP000527355"/>
    </source>
</evidence>
<keyword evidence="3" id="KW-1185">Reference proteome</keyword>
<protein>
    <submittedName>
        <fullName evidence="2">Neuronal guanine nucleotide exchange factor</fullName>
    </submittedName>
</protein>
<organism evidence="2 3">
    <name type="scientific">Myotis myotis</name>
    <name type="common">Greater mouse-eared bat</name>
    <name type="synonym">Vespertilio myotis</name>
    <dbReference type="NCBI Taxonomy" id="51298"/>
    <lineage>
        <taxon>Eukaryota</taxon>
        <taxon>Metazoa</taxon>
        <taxon>Chordata</taxon>
        <taxon>Craniata</taxon>
        <taxon>Vertebrata</taxon>
        <taxon>Euteleostomi</taxon>
        <taxon>Mammalia</taxon>
        <taxon>Eutheria</taxon>
        <taxon>Laurasiatheria</taxon>
        <taxon>Chiroptera</taxon>
        <taxon>Yangochiroptera</taxon>
        <taxon>Vespertilionidae</taxon>
        <taxon>Myotis</taxon>
    </lineage>
</organism>
<reference evidence="2 3" key="1">
    <citation type="journal article" date="2020" name="Nature">
        <title>Six reference-quality genomes reveal evolution of bat adaptations.</title>
        <authorList>
            <person name="Jebb D."/>
            <person name="Huang Z."/>
            <person name="Pippel M."/>
            <person name="Hughes G.M."/>
            <person name="Lavrichenko K."/>
            <person name="Devanna P."/>
            <person name="Winkler S."/>
            <person name="Jermiin L.S."/>
            <person name="Skirmuntt E.C."/>
            <person name="Katzourakis A."/>
            <person name="Burkitt-Gray L."/>
            <person name="Ray D.A."/>
            <person name="Sullivan K.A.M."/>
            <person name="Roscito J.G."/>
            <person name="Kirilenko B.M."/>
            <person name="Davalos L.M."/>
            <person name="Corthals A.P."/>
            <person name="Power M.L."/>
            <person name="Jones G."/>
            <person name="Ransome R.D."/>
            <person name="Dechmann D.K.N."/>
            <person name="Locatelli A.G."/>
            <person name="Puechmaille S.J."/>
            <person name="Fedrigo O."/>
            <person name="Jarvis E.D."/>
            <person name="Hiller M."/>
            <person name="Vernes S.C."/>
            <person name="Myers E.W."/>
            <person name="Teeling E.C."/>
        </authorList>
    </citation>
    <scope>NUCLEOTIDE SEQUENCE [LARGE SCALE GENOMIC DNA]</scope>
    <source>
        <strain evidence="2">MMyoMyo1</strain>
        <tissue evidence="2">Flight muscle</tissue>
    </source>
</reference>
<evidence type="ECO:0000313" key="2">
    <source>
        <dbReference type="EMBL" id="KAF6337150.1"/>
    </source>
</evidence>
<comment type="caution">
    <text evidence="2">The sequence shown here is derived from an EMBL/GenBank/DDBJ whole genome shotgun (WGS) entry which is preliminary data.</text>
</comment>